<evidence type="ECO:0000313" key="2">
    <source>
        <dbReference type="EMBL" id="RZC62716.1"/>
    </source>
</evidence>
<evidence type="ECO:0000313" key="3">
    <source>
        <dbReference type="Proteomes" id="UP000316621"/>
    </source>
</evidence>
<organism evidence="2 3">
    <name type="scientific">Papaver somniferum</name>
    <name type="common">Opium poppy</name>
    <dbReference type="NCBI Taxonomy" id="3469"/>
    <lineage>
        <taxon>Eukaryota</taxon>
        <taxon>Viridiplantae</taxon>
        <taxon>Streptophyta</taxon>
        <taxon>Embryophyta</taxon>
        <taxon>Tracheophyta</taxon>
        <taxon>Spermatophyta</taxon>
        <taxon>Magnoliopsida</taxon>
        <taxon>Ranunculales</taxon>
        <taxon>Papaveraceae</taxon>
        <taxon>Papaveroideae</taxon>
        <taxon>Papaver</taxon>
    </lineage>
</organism>
<feature type="region of interest" description="Disordered" evidence="1">
    <location>
        <begin position="114"/>
        <end position="139"/>
    </location>
</feature>
<evidence type="ECO:0000256" key="1">
    <source>
        <dbReference type="SAM" id="MobiDB-lite"/>
    </source>
</evidence>
<feature type="region of interest" description="Disordered" evidence="1">
    <location>
        <begin position="1"/>
        <end position="30"/>
    </location>
</feature>
<dbReference type="Proteomes" id="UP000316621">
    <property type="component" value="Chromosome 5"/>
</dbReference>
<keyword evidence="3" id="KW-1185">Reference proteome</keyword>
<sequence>MDRRRRSSANSSDHEAEGPDPRRSSVSSLFNNHFPEFHQPYAEDYRAPNPPGYYPEEWGKLYGPCFIPDCGQQSNNPYNNPSSYIHQLYQERASFNASYVHSVPSFDCGQLVHNPPVDSGEPFTPSGEQPYLPDEGEPDDLERELVFFQRWMGEPGDLERELVLCQ</sequence>
<accession>A0A4Y7JQ85</accession>
<dbReference type="EMBL" id="CM010719">
    <property type="protein sequence ID" value="RZC62716.1"/>
    <property type="molecule type" value="Genomic_DNA"/>
</dbReference>
<proteinExistence type="predicted"/>
<gene>
    <name evidence="2" type="ORF">C5167_024479</name>
</gene>
<protein>
    <submittedName>
        <fullName evidence="2">Uncharacterized protein</fullName>
    </submittedName>
</protein>
<dbReference type="AlphaFoldDB" id="A0A4Y7JQ85"/>
<dbReference type="Gramene" id="RZC62716">
    <property type="protein sequence ID" value="RZC62716"/>
    <property type="gene ID" value="C5167_024479"/>
</dbReference>
<reference evidence="2 3" key="1">
    <citation type="journal article" date="2018" name="Science">
        <title>The opium poppy genome and morphinan production.</title>
        <authorList>
            <person name="Guo L."/>
            <person name="Winzer T."/>
            <person name="Yang X."/>
            <person name="Li Y."/>
            <person name="Ning Z."/>
            <person name="He Z."/>
            <person name="Teodor R."/>
            <person name="Lu Y."/>
            <person name="Bowser T.A."/>
            <person name="Graham I.A."/>
            <person name="Ye K."/>
        </authorList>
    </citation>
    <scope>NUCLEOTIDE SEQUENCE [LARGE SCALE GENOMIC DNA]</scope>
    <source>
        <strain evidence="3">cv. HN1</strain>
        <tissue evidence="2">Leaves</tissue>
    </source>
</reference>
<name>A0A4Y7JQ85_PAPSO</name>
<feature type="compositionally biased region" description="Basic and acidic residues" evidence="1">
    <location>
        <begin position="12"/>
        <end position="23"/>
    </location>
</feature>